<dbReference type="Proteomes" id="UP001497516">
    <property type="component" value="Chromosome 10"/>
</dbReference>
<protein>
    <submittedName>
        <fullName evidence="1">Uncharacterized protein</fullName>
    </submittedName>
</protein>
<evidence type="ECO:0000313" key="2">
    <source>
        <dbReference type="Proteomes" id="UP001497516"/>
    </source>
</evidence>
<proteinExistence type="predicted"/>
<gene>
    <name evidence="1" type="ORF">LTRI10_LOCUS6933</name>
</gene>
<sequence>MEFLDGSMDGDGRRRRILRGPVLRPPVEGDASDIIVSVAPMEHSLHLMLVSWSLLEAIVKERTGAVK</sequence>
<accession>A0AAV2CU89</accession>
<dbReference type="EMBL" id="OZ034814">
    <property type="protein sequence ID" value="CAL1359447.1"/>
    <property type="molecule type" value="Genomic_DNA"/>
</dbReference>
<organism evidence="1 2">
    <name type="scientific">Linum trigynum</name>
    <dbReference type="NCBI Taxonomy" id="586398"/>
    <lineage>
        <taxon>Eukaryota</taxon>
        <taxon>Viridiplantae</taxon>
        <taxon>Streptophyta</taxon>
        <taxon>Embryophyta</taxon>
        <taxon>Tracheophyta</taxon>
        <taxon>Spermatophyta</taxon>
        <taxon>Magnoliopsida</taxon>
        <taxon>eudicotyledons</taxon>
        <taxon>Gunneridae</taxon>
        <taxon>Pentapetalae</taxon>
        <taxon>rosids</taxon>
        <taxon>fabids</taxon>
        <taxon>Malpighiales</taxon>
        <taxon>Linaceae</taxon>
        <taxon>Linum</taxon>
    </lineage>
</organism>
<evidence type="ECO:0000313" key="1">
    <source>
        <dbReference type="EMBL" id="CAL1359447.1"/>
    </source>
</evidence>
<name>A0AAV2CU89_9ROSI</name>
<dbReference type="AlphaFoldDB" id="A0AAV2CU89"/>
<reference evidence="1 2" key="1">
    <citation type="submission" date="2024-04" db="EMBL/GenBank/DDBJ databases">
        <authorList>
            <person name="Fracassetti M."/>
        </authorList>
    </citation>
    <scope>NUCLEOTIDE SEQUENCE [LARGE SCALE GENOMIC DNA]</scope>
</reference>
<keyword evidence="2" id="KW-1185">Reference proteome</keyword>